<organism evidence="1 2">
    <name type="scientific">Amycolatopsis regifaucium</name>
    <dbReference type="NCBI Taxonomy" id="546365"/>
    <lineage>
        <taxon>Bacteria</taxon>
        <taxon>Bacillati</taxon>
        <taxon>Actinomycetota</taxon>
        <taxon>Actinomycetes</taxon>
        <taxon>Pseudonocardiales</taxon>
        <taxon>Pseudonocardiaceae</taxon>
        <taxon>Amycolatopsis</taxon>
    </lineage>
</organism>
<evidence type="ECO:0000313" key="2">
    <source>
        <dbReference type="Proteomes" id="UP000186883"/>
    </source>
</evidence>
<keyword evidence="2" id="KW-1185">Reference proteome</keyword>
<dbReference type="EMBL" id="LOBU02000017">
    <property type="protein sequence ID" value="OKA05344.1"/>
    <property type="molecule type" value="Genomic_DNA"/>
</dbReference>
<protein>
    <submittedName>
        <fullName evidence="1">Uncharacterized protein</fullName>
    </submittedName>
</protein>
<gene>
    <name evidence="1" type="ORF">ATP06_0226625</name>
</gene>
<dbReference type="Proteomes" id="UP000186883">
    <property type="component" value="Unassembled WGS sequence"/>
</dbReference>
<reference evidence="1" key="1">
    <citation type="submission" date="2016-11" db="EMBL/GenBank/DDBJ databases">
        <title>Genome sequencing of Amycolatopsis regifaucium.</title>
        <authorList>
            <person name="Mayilraj S."/>
            <person name="Kaur N."/>
        </authorList>
    </citation>
    <scope>NUCLEOTIDE SEQUENCE [LARGE SCALE GENOMIC DNA]</scope>
    <source>
        <strain evidence="1">GY080</strain>
    </source>
</reference>
<sequence length="71" mass="7899">MLAALVKSEISREEAADWAIVRVREGASIYVDNPRVWTALDRLGGADLKIGPDAYLHGQADFESWLRELDA</sequence>
<accession>A0ABX3DNG5</accession>
<proteinExistence type="predicted"/>
<name>A0ABX3DNG5_9PSEU</name>
<evidence type="ECO:0000313" key="1">
    <source>
        <dbReference type="EMBL" id="OKA05344.1"/>
    </source>
</evidence>
<comment type="caution">
    <text evidence="1">The sequence shown here is derived from an EMBL/GenBank/DDBJ whole genome shotgun (WGS) entry which is preliminary data.</text>
</comment>